<dbReference type="Pfam" id="PF01370">
    <property type="entry name" value="Epimerase"/>
    <property type="match status" value="1"/>
</dbReference>
<organism evidence="2 3">
    <name type="scientific">Pseudomonas quercus</name>
    <dbReference type="NCBI Taxonomy" id="2722792"/>
    <lineage>
        <taxon>Bacteria</taxon>
        <taxon>Pseudomonadati</taxon>
        <taxon>Pseudomonadota</taxon>
        <taxon>Gammaproteobacteria</taxon>
        <taxon>Pseudomonadales</taxon>
        <taxon>Pseudomonadaceae</taxon>
        <taxon>Pseudomonas</taxon>
    </lineage>
</organism>
<reference evidence="2 3" key="1">
    <citation type="submission" date="2020-03" db="EMBL/GenBank/DDBJ databases">
        <authorList>
            <person name="Wang L."/>
            <person name="He N."/>
            <person name="Li Y."/>
            <person name="Fang Y."/>
            <person name="Zhang F."/>
        </authorList>
    </citation>
    <scope>NUCLEOTIDE SEQUENCE [LARGE SCALE GENOMIC DNA]</scope>
    <source>
        <strain evidence="3">hsmgli-8</strain>
    </source>
</reference>
<dbReference type="RefSeq" id="WP_168083455.1">
    <property type="nucleotide sequence ID" value="NZ_JAAVJI010000003.1"/>
</dbReference>
<keyword evidence="3" id="KW-1185">Reference proteome</keyword>
<comment type="caution">
    <text evidence="2">The sequence shown here is derived from an EMBL/GenBank/DDBJ whole genome shotgun (WGS) entry which is preliminary data.</text>
</comment>
<dbReference type="PANTHER" id="PTHR48079:SF6">
    <property type="entry name" value="NAD(P)-BINDING DOMAIN-CONTAINING PROTEIN-RELATED"/>
    <property type="match status" value="1"/>
</dbReference>
<dbReference type="InterPro" id="IPR036291">
    <property type="entry name" value="NAD(P)-bd_dom_sf"/>
</dbReference>
<dbReference type="SUPFAM" id="SSF51735">
    <property type="entry name" value="NAD(P)-binding Rossmann-fold domains"/>
    <property type="match status" value="1"/>
</dbReference>
<sequence>MSIPQVVIAGCGDVGSRLALQLQQAGWRVTGIRRNPARLPQGVAGLGADFNDSRCPAGWETLAPDYLVYAVAADQHDEAGYRRAYIDGLANVMRWIRQHGQAPRRLVFVSSSSVYGQTNGDWVTETSPTEPAGYSGAVMLEAEALAHASSTPATVVRLTGIYGPGRERLINQARQGYYAEQEPPQYGNRIHADDAAGLIAHLLRQDWAGVPLAGCYLGVDDAPAALHEVLAWLRERVGVHAELQQAPLRRTGSKRCSNALARGTGWVPRYPTYREGYATLVDA</sequence>
<dbReference type="InterPro" id="IPR051783">
    <property type="entry name" value="NAD(P)-dependent_oxidoreduct"/>
</dbReference>
<name>A0ABX0YC04_9PSED</name>
<dbReference type="EMBL" id="JAAVJI010000003">
    <property type="protein sequence ID" value="NJP00901.1"/>
    <property type="molecule type" value="Genomic_DNA"/>
</dbReference>
<protein>
    <submittedName>
        <fullName evidence="2">NAD-dependent epimerase/dehydratase family protein</fullName>
    </submittedName>
</protein>
<proteinExistence type="predicted"/>
<dbReference type="Proteomes" id="UP000746535">
    <property type="component" value="Unassembled WGS sequence"/>
</dbReference>
<feature type="domain" description="NAD-dependent epimerase/dehydratase" evidence="1">
    <location>
        <begin position="8"/>
        <end position="205"/>
    </location>
</feature>
<evidence type="ECO:0000313" key="2">
    <source>
        <dbReference type="EMBL" id="NJP00901.1"/>
    </source>
</evidence>
<accession>A0ABX0YC04</accession>
<dbReference type="PANTHER" id="PTHR48079">
    <property type="entry name" value="PROTEIN YEEZ"/>
    <property type="match status" value="1"/>
</dbReference>
<evidence type="ECO:0000259" key="1">
    <source>
        <dbReference type="Pfam" id="PF01370"/>
    </source>
</evidence>
<dbReference type="InterPro" id="IPR001509">
    <property type="entry name" value="Epimerase_deHydtase"/>
</dbReference>
<evidence type="ECO:0000313" key="3">
    <source>
        <dbReference type="Proteomes" id="UP000746535"/>
    </source>
</evidence>
<gene>
    <name evidence="2" type="ORF">HBH25_08495</name>
</gene>
<dbReference type="Gene3D" id="3.40.50.720">
    <property type="entry name" value="NAD(P)-binding Rossmann-like Domain"/>
    <property type="match status" value="1"/>
</dbReference>